<sequence length="208" mass="22144">MKIGRLAMDDSIVQTRTVVAACLVQPGAMPSASEPPPPAMHENTKMSAIPTQHGSGPAWKSGQIARLGTALDSLCGALVAIDKQYGEIIALRRAVCESARALGKRRPHMTEVAHLLEATFALTAPAHLSMARRLAVEMRCILEQAIASLRELPDADASRESSCRIVGSAMADLVHHCDENAVALSKLLGNAEHEIQVLQALFVELSGP</sequence>
<organism evidence="1 2">
    <name type="scientific">Burkholderia gladioli (strain BSR3)</name>
    <dbReference type="NCBI Taxonomy" id="999541"/>
    <lineage>
        <taxon>Bacteria</taxon>
        <taxon>Pseudomonadati</taxon>
        <taxon>Pseudomonadota</taxon>
        <taxon>Betaproteobacteria</taxon>
        <taxon>Burkholderiales</taxon>
        <taxon>Burkholderiaceae</taxon>
        <taxon>Burkholderia</taxon>
    </lineage>
</organism>
<reference evidence="1 2" key="1">
    <citation type="journal article" date="2011" name="J. Bacteriol.">
        <title>Complete genome sequence of Burkholderia gladioli BSR3.</title>
        <authorList>
            <person name="Seo Y.S."/>
            <person name="Lim J."/>
            <person name="Choi B.S."/>
            <person name="Kim H."/>
            <person name="Goo E."/>
            <person name="Lee B."/>
            <person name="Lim J.S."/>
            <person name="Choi I.Y."/>
            <person name="Moon J.S."/>
            <person name="Kim J."/>
            <person name="Hwang I."/>
        </authorList>
    </citation>
    <scope>NUCLEOTIDE SEQUENCE [LARGE SCALE GENOMIC DNA]</scope>
    <source>
        <strain evidence="1 2">BSR3</strain>
    </source>
</reference>
<evidence type="ECO:0000313" key="2">
    <source>
        <dbReference type="Proteomes" id="UP000008316"/>
    </source>
</evidence>
<dbReference type="KEGG" id="bgd:bgla_2g03730"/>
<dbReference type="eggNOG" id="ENOG5030X01">
    <property type="taxonomic scope" value="Bacteria"/>
</dbReference>
<proteinExistence type="predicted"/>
<name>F2LJI2_BURGS</name>
<dbReference type="Proteomes" id="UP000008316">
    <property type="component" value="Chromosome 2"/>
</dbReference>
<accession>F2LJI2</accession>
<keyword evidence="2" id="KW-1185">Reference proteome</keyword>
<gene>
    <name evidence="1" type="ordered locus">bgla_2g03730</name>
</gene>
<dbReference type="HOGENOM" id="CLU_114433_0_0_4"/>
<dbReference type="EMBL" id="CP002600">
    <property type="protein sequence ID" value="AEA62849.1"/>
    <property type="molecule type" value="Genomic_DNA"/>
</dbReference>
<dbReference type="AlphaFoldDB" id="F2LJI2"/>
<protein>
    <submittedName>
        <fullName evidence="1">Uncharacterized protein</fullName>
    </submittedName>
</protein>
<dbReference type="STRING" id="999541.bgla_2g03730"/>
<evidence type="ECO:0000313" key="1">
    <source>
        <dbReference type="EMBL" id="AEA62849.1"/>
    </source>
</evidence>